<keyword evidence="3" id="KW-1185">Reference proteome</keyword>
<gene>
    <name evidence="2" type="ORF">ACFQ5G_22275</name>
</gene>
<name>A0ABW4ACS5_9ACTN</name>
<feature type="region of interest" description="Disordered" evidence="1">
    <location>
        <begin position="30"/>
        <end position="49"/>
    </location>
</feature>
<organism evidence="2 3">
    <name type="scientific">Actinoplanes sichuanensis</name>
    <dbReference type="NCBI Taxonomy" id="512349"/>
    <lineage>
        <taxon>Bacteria</taxon>
        <taxon>Bacillati</taxon>
        <taxon>Actinomycetota</taxon>
        <taxon>Actinomycetes</taxon>
        <taxon>Micromonosporales</taxon>
        <taxon>Micromonosporaceae</taxon>
        <taxon>Actinoplanes</taxon>
    </lineage>
</organism>
<protein>
    <recommendedName>
        <fullName evidence="4">Lipoprotein</fullName>
    </recommendedName>
</protein>
<dbReference type="EMBL" id="JBHTMK010000031">
    <property type="protein sequence ID" value="MFD1368088.1"/>
    <property type="molecule type" value="Genomic_DNA"/>
</dbReference>
<dbReference type="Proteomes" id="UP001597183">
    <property type="component" value="Unassembled WGS sequence"/>
</dbReference>
<comment type="caution">
    <text evidence="2">The sequence shown here is derived from an EMBL/GenBank/DDBJ whole genome shotgun (WGS) entry which is preliminary data.</text>
</comment>
<dbReference type="RefSeq" id="WP_317787491.1">
    <property type="nucleotide sequence ID" value="NZ_AP028461.1"/>
</dbReference>
<proteinExistence type="predicted"/>
<evidence type="ECO:0000313" key="3">
    <source>
        <dbReference type="Proteomes" id="UP001597183"/>
    </source>
</evidence>
<reference evidence="3" key="1">
    <citation type="journal article" date="2019" name="Int. J. Syst. Evol. Microbiol.">
        <title>The Global Catalogue of Microorganisms (GCM) 10K type strain sequencing project: providing services to taxonomists for standard genome sequencing and annotation.</title>
        <authorList>
            <consortium name="The Broad Institute Genomics Platform"/>
            <consortium name="The Broad Institute Genome Sequencing Center for Infectious Disease"/>
            <person name="Wu L."/>
            <person name="Ma J."/>
        </authorList>
    </citation>
    <scope>NUCLEOTIDE SEQUENCE [LARGE SCALE GENOMIC DNA]</scope>
    <source>
        <strain evidence="3">CCM 7526</strain>
    </source>
</reference>
<accession>A0ABW4ACS5</accession>
<dbReference type="PROSITE" id="PS51257">
    <property type="entry name" value="PROKAR_LIPOPROTEIN"/>
    <property type="match status" value="1"/>
</dbReference>
<evidence type="ECO:0008006" key="4">
    <source>
        <dbReference type="Google" id="ProtNLM"/>
    </source>
</evidence>
<sequence>MRRRVEVVVRVERALCALVLAGLVGGCTSSGDDRKPVVQDPSSPAAAASAPAWTEPAAYSFTLTRGCESAPIGEYRATVKDGVLSAAERVGAVSVVPSSSAEVELGPVTEGQQGEEIDVPTLGELLTMAATAGEDGATVETKFDTADGHPVQVKINVEDDPAAAECWNVTEYKPAS</sequence>
<evidence type="ECO:0000256" key="1">
    <source>
        <dbReference type="SAM" id="MobiDB-lite"/>
    </source>
</evidence>
<evidence type="ECO:0000313" key="2">
    <source>
        <dbReference type="EMBL" id="MFD1368088.1"/>
    </source>
</evidence>